<evidence type="ECO:0000256" key="2">
    <source>
        <dbReference type="ARBA" id="ARBA00022840"/>
    </source>
</evidence>
<evidence type="ECO:0008006" key="5">
    <source>
        <dbReference type="Google" id="ProtNLM"/>
    </source>
</evidence>
<organism evidence="3 4">
    <name type="scientific">Methylobacterium oryzae</name>
    <dbReference type="NCBI Taxonomy" id="334852"/>
    <lineage>
        <taxon>Bacteria</taxon>
        <taxon>Pseudomonadati</taxon>
        <taxon>Pseudomonadota</taxon>
        <taxon>Alphaproteobacteria</taxon>
        <taxon>Hyphomicrobiales</taxon>
        <taxon>Methylobacteriaceae</taxon>
        <taxon>Methylobacterium</taxon>
    </lineage>
</organism>
<dbReference type="SUPFAM" id="SSF52540">
    <property type="entry name" value="P-loop containing nucleoside triphosphate hydrolases"/>
    <property type="match status" value="1"/>
</dbReference>
<dbReference type="InterPro" id="IPR027417">
    <property type="entry name" value="P-loop_NTPase"/>
</dbReference>
<dbReference type="InterPro" id="IPR050107">
    <property type="entry name" value="ABC_carbohydrate_import_ATPase"/>
</dbReference>
<keyword evidence="1" id="KW-0547">Nucleotide-binding</keyword>
<evidence type="ECO:0000313" key="4">
    <source>
        <dbReference type="Proteomes" id="UP001355206"/>
    </source>
</evidence>
<dbReference type="PANTHER" id="PTHR43790:SF4">
    <property type="entry name" value="GUANOSINE IMPORT ATP-BINDING PROTEIN NUPO"/>
    <property type="match status" value="1"/>
</dbReference>
<sequence length="87" mass="9320">MRAQPPGPQLIASNPAFGLDFVACRETHARIVEARDAGAGVLLISEDLDELLELAEQVAVTSDGRNVHEGLAERAVRSEFGRYMASG</sequence>
<dbReference type="PANTHER" id="PTHR43790">
    <property type="entry name" value="CARBOHYDRATE TRANSPORT ATP-BINDING PROTEIN MG119-RELATED"/>
    <property type="match status" value="1"/>
</dbReference>
<dbReference type="RefSeq" id="WP_331302814.1">
    <property type="nucleotide sequence ID" value="NZ_MLCA01000009.1"/>
</dbReference>
<accession>A0ABU7TSJ8</accession>
<keyword evidence="2" id="KW-0067">ATP-binding</keyword>
<name>A0ABU7TSJ8_9HYPH</name>
<comment type="caution">
    <text evidence="3">The sequence shown here is derived from an EMBL/GenBank/DDBJ whole genome shotgun (WGS) entry which is preliminary data.</text>
</comment>
<dbReference type="Gene3D" id="3.40.50.300">
    <property type="entry name" value="P-loop containing nucleotide triphosphate hydrolases"/>
    <property type="match status" value="1"/>
</dbReference>
<reference evidence="3 4" key="1">
    <citation type="journal article" date="2012" name="Genet. Mol. Biol.">
        <title>Analysis of 16S rRNA and mxaF genes revealing insights into Methylobacterium niche-specific plant association.</title>
        <authorList>
            <person name="Dourado M.N."/>
            <person name="Andreote F.D."/>
            <person name="Dini-Andreote F."/>
            <person name="Conti R."/>
            <person name="Araujo J.M."/>
            <person name="Araujo W.L."/>
        </authorList>
    </citation>
    <scope>NUCLEOTIDE SEQUENCE [LARGE SCALE GENOMIC DNA]</scope>
    <source>
        <strain evidence="3 4">TC3-10</strain>
    </source>
</reference>
<dbReference type="Proteomes" id="UP001355206">
    <property type="component" value="Unassembled WGS sequence"/>
</dbReference>
<dbReference type="EMBL" id="MLCA01000009">
    <property type="protein sequence ID" value="MEE7492287.1"/>
    <property type="molecule type" value="Genomic_DNA"/>
</dbReference>
<evidence type="ECO:0000256" key="1">
    <source>
        <dbReference type="ARBA" id="ARBA00022741"/>
    </source>
</evidence>
<gene>
    <name evidence="3" type="ORF">MOTC310_18120</name>
</gene>
<proteinExistence type="predicted"/>
<protein>
    <recommendedName>
        <fullName evidence="5">ABC transporter ATP-binding protein</fullName>
    </recommendedName>
</protein>
<evidence type="ECO:0000313" key="3">
    <source>
        <dbReference type="EMBL" id="MEE7492287.1"/>
    </source>
</evidence>
<keyword evidence="4" id="KW-1185">Reference proteome</keyword>